<dbReference type="GO" id="GO:0004613">
    <property type="term" value="F:phosphoenolpyruvate carboxykinase (GTP) activity"/>
    <property type="evidence" value="ECO:0007669"/>
    <property type="project" value="UniProtKB-UniRule"/>
</dbReference>
<dbReference type="OrthoDB" id="9758871at2"/>
<evidence type="ECO:0000256" key="8">
    <source>
        <dbReference type="ARBA" id="ARBA00023134"/>
    </source>
</evidence>
<dbReference type="PROSITE" id="PS00505">
    <property type="entry name" value="PEPCK_GTP"/>
    <property type="match status" value="1"/>
</dbReference>
<evidence type="ECO:0000256" key="12">
    <source>
        <dbReference type="SAM" id="MobiDB-lite"/>
    </source>
</evidence>
<accession>F4KV74</accession>
<protein>
    <recommendedName>
        <fullName evidence="11">Phosphoenolpyruvate carboxykinase [GTP]</fullName>
        <shortName evidence="11">PEP carboxykinase</shortName>
        <shortName evidence="11">PEPCK</shortName>
        <ecNumber evidence="11">4.1.1.32</ecNumber>
    </recommendedName>
    <alternativeName>
        <fullName evidence="11">GTP-dependent phosphoenolpyruvate carboxykinase</fullName>
        <shortName evidence="11">GTP-PEPCK</shortName>
    </alternativeName>
</protein>
<dbReference type="PANTHER" id="PTHR11561">
    <property type="entry name" value="PHOSPHOENOLPYRUVATE CARBOXYKINASE"/>
    <property type="match status" value="1"/>
</dbReference>
<evidence type="ECO:0000256" key="11">
    <source>
        <dbReference type="HAMAP-Rule" id="MF_00452"/>
    </source>
</evidence>
<feature type="region of interest" description="Disordered" evidence="12">
    <location>
        <begin position="371"/>
        <end position="399"/>
    </location>
</feature>
<feature type="binding site" evidence="11">
    <location>
        <begin position="382"/>
        <end position="384"/>
    </location>
    <ligand>
        <name>substrate</name>
    </ligand>
</feature>
<dbReference type="InterPro" id="IPR018091">
    <property type="entry name" value="PEP_carboxykin_GTP_CS"/>
</dbReference>
<evidence type="ECO:0000313" key="16">
    <source>
        <dbReference type="Proteomes" id="UP000008461"/>
    </source>
</evidence>
<keyword evidence="5 11" id="KW-0479">Metal-binding</keyword>
<dbReference type="InterPro" id="IPR008209">
    <property type="entry name" value="PEP_carboxykinase_GTP"/>
</dbReference>
<dbReference type="GO" id="GO:0005525">
    <property type="term" value="F:GTP binding"/>
    <property type="evidence" value="ECO:0007669"/>
    <property type="project" value="UniProtKB-UniRule"/>
</dbReference>
<evidence type="ECO:0000256" key="9">
    <source>
        <dbReference type="ARBA" id="ARBA00023211"/>
    </source>
</evidence>
<comment type="pathway">
    <text evidence="1 11">Carbohydrate biosynthesis; gluconeogenesis.</text>
</comment>
<dbReference type="RefSeq" id="WP_013764750.1">
    <property type="nucleotide sequence ID" value="NC_015510.1"/>
</dbReference>
<dbReference type="GO" id="GO:0019543">
    <property type="term" value="P:propionate catabolic process"/>
    <property type="evidence" value="ECO:0007669"/>
    <property type="project" value="TreeGrafter"/>
</dbReference>
<keyword evidence="16" id="KW-1185">Reference proteome</keyword>
<dbReference type="KEGG" id="hhy:Halhy_2322"/>
<feature type="compositionally biased region" description="Polar residues" evidence="12">
    <location>
        <begin position="383"/>
        <end position="394"/>
    </location>
</feature>
<dbReference type="GO" id="GO:0042594">
    <property type="term" value="P:response to starvation"/>
    <property type="evidence" value="ECO:0007669"/>
    <property type="project" value="TreeGrafter"/>
</dbReference>
<feature type="binding site" evidence="11">
    <location>
        <position position="292"/>
    </location>
    <ligand>
        <name>Mn(2+)</name>
        <dbReference type="ChEBI" id="CHEBI:29035"/>
    </ligand>
</feature>
<dbReference type="HAMAP" id="MF_00452">
    <property type="entry name" value="PEPCK_GTP"/>
    <property type="match status" value="1"/>
</dbReference>
<dbReference type="NCBIfam" id="NF003253">
    <property type="entry name" value="PRK04210.1"/>
    <property type="match status" value="1"/>
</dbReference>
<dbReference type="GO" id="GO:0030145">
    <property type="term" value="F:manganese ion binding"/>
    <property type="evidence" value="ECO:0007669"/>
    <property type="project" value="UniProtKB-UniRule"/>
</dbReference>
<dbReference type="EC" id="4.1.1.32" evidence="11"/>
<comment type="function">
    <text evidence="11">Catalyzes the conversion of oxaloacetate (OAA) to phosphoenolpyruvate (PEP), the rate-limiting step in the metabolic pathway that produces glucose from lactate and other precursors derived from the citric acid cycle.</text>
</comment>
<dbReference type="FunFam" id="3.40.449.10:FF:000005">
    <property type="entry name" value="Phosphoenolpyruvate carboxykinase [GTP]"/>
    <property type="match status" value="1"/>
</dbReference>
<feature type="active site" evidence="11">
    <location>
        <position position="267"/>
    </location>
</feature>
<evidence type="ECO:0000256" key="6">
    <source>
        <dbReference type="ARBA" id="ARBA00022741"/>
    </source>
</evidence>
<feature type="binding site" evidence="11">
    <location>
        <position position="223"/>
    </location>
    <ligand>
        <name>Mn(2+)</name>
        <dbReference type="ChEBI" id="CHEBI:29035"/>
    </ligand>
</feature>
<keyword evidence="10 11" id="KW-0456">Lyase</keyword>
<dbReference type="PIRSF" id="PIRSF001348">
    <property type="entry name" value="PEP_carboxykinase_GTP"/>
    <property type="match status" value="1"/>
</dbReference>
<feature type="binding site" evidence="11">
    <location>
        <position position="243"/>
    </location>
    <ligand>
        <name>Mn(2+)</name>
        <dbReference type="ChEBI" id="CHEBI:29035"/>
    </ligand>
</feature>
<dbReference type="InterPro" id="IPR013035">
    <property type="entry name" value="PEP_carboxykinase_C"/>
</dbReference>
<dbReference type="Gene3D" id="3.90.228.20">
    <property type="match status" value="1"/>
</dbReference>
<dbReference type="CDD" id="cd00819">
    <property type="entry name" value="PEPCK_GTP"/>
    <property type="match status" value="1"/>
</dbReference>
<dbReference type="GO" id="GO:0033993">
    <property type="term" value="P:response to lipid"/>
    <property type="evidence" value="ECO:0007669"/>
    <property type="project" value="TreeGrafter"/>
</dbReference>
<dbReference type="GO" id="GO:0046327">
    <property type="term" value="P:glycerol biosynthetic process from pyruvate"/>
    <property type="evidence" value="ECO:0007669"/>
    <property type="project" value="TreeGrafter"/>
</dbReference>
<dbReference type="Pfam" id="PF00821">
    <property type="entry name" value="PEPCK_GTP"/>
    <property type="match status" value="1"/>
</dbReference>
<feature type="binding site" evidence="11">
    <location>
        <position position="415"/>
    </location>
    <ligand>
        <name>GTP</name>
        <dbReference type="ChEBI" id="CHEBI:37565"/>
    </ligand>
</feature>
<dbReference type="AlphaFoldDB" id="F4KV74"/>
<evidence type="ECO:0000256" key="1">
    <source>
        <dbReference type="ARBA" id="ARBA00004742"/>
    </source>
</evidence>
<dbReference type="GO" id="GO:0005829">
    <property type="term" value="C:cytosol"/>
    <property type="evidence" value="ECO:0007669"/>
    <property type="project" value="TreeGrafter"/>
</dbReference>
<feature type="binding site" evidence="11">
    <location>
        <position position="74"/>
    </location>
    <ligand>
        <name>substrate</name>
    </ligand>
</feature>
<dbReference type="Proteomes" id="UP000008461">
    <property type="component" value="Chromosome"/>
</dbReference>
<reference key="2">
    <citation type="submission" date="2011-04" db="EMBL/GenBank/DDBJ databases">
        <title>Complete sequence of chromosome of Haliscomenobacter hydrossis DSM 1100.</title>
        <authorList>
            <consortium name="US DOE Joint Genome Institute (JGI-PGF)"/>
            <person name="Lucas S."/>
            <person name="Han J."/>
            <person name="Lapidus A."/>
            <person name="Bruce D."/>
            <person name="Goodwin L."/>
            <person name="Pitluck S."/>
            <person name="Peters L."/>
            <person name="Kyrpides N."/>
            <person name="Mavromatis K."/>
            <person name="Ivanova N."/>
            <person name="Ovchinnikova G."/>
            <person name="Pagani I."/>
            <person name="Daligault H."/>
            <person name="Detter J.C."/>
            <person name="Han C."/>
            <person name="Land M."/>
            <person name="Hauser L."/>
            <person name="Markowitz V."/>
            <person name="Cheng J.-F."/>
            <person name="Hugenholtz P."/>
            <person name="Woyke T."/>
            <person name="Wu D."/>
            <person name="Verbarg S."/>
            <person name="Frueling A."/>
            <person name="Brambilla E."/>
            <person name="Klenk H.-P."/>
            <person name="Eisen J.A."/>
        </authorList>
    </citation>
    <scope>NUCLEOTIDE SEQUENCE</scope>
    <source>
        <strain>DSM 1100</strain>
    </source>
</reference>
<evidence type="ECO:0000259" key="13">
    <source>
        <dbReference type="Pfam" id="PF00821"/>
    </source>
</evidence>
<feature type="binding site" evidence="11">
    <location>
        <position position="384"/>
    </location>
    <ligand>
        <name>GTP</name>
        <dbReference type="ChEBI" id="CHEBI:37565"/>
    </ligand>
</feature>
<proteinExistence type="inferred from homology"/>
<reference evidence="15 16" key="1">
    <citation type="journal article" date="2011" name="Stand. Genomic Sci.">
        <title>Complete genome sequence of Haliscomenobacter hydrossis type strain (O).</title>
        <authorList>
            <consortium name="US DOE Joint Genome Institute (JGI-PGF)"/>
            <person name="Daligault H."/>
            <person name="Lapidus A."/>
            <person name="Zeytun A."/>
            <person name="Nolan M."/>
            <person name="Lucas S."/>
            <person name="Del Rio T.G."/>
            <person name="Tice H."/>
            <person name="Cheng J.F."/>
            <person name="Tapia R."/>
            <person name="Han C."/>
            <person name="Goodwin L."/>
            <person name="Pitluck S."/>
            <person name="Liolios K."/>
            <person name="Pagani I."/>
            <person name="Ivanova N."/>
            <person name="Huntemann M."/>
            <person name="Mavromatis K."/>
            <person name="Mikhailova N."/>
            <person name="Pati A."/>
            <person name="Chen A."/>
            <person name="Palaniappan K."/>
            <person name="Land M."/>
            <person name="Hauser L."/>
            <person name="Brambilla E.M."/>
            <person name="Rohde M."/>
            <person name="Verbarg S."/>
            <person name="Goker M."/>
            <person name="Bristow J."/>
            <person name="Eisen J.A."/>
            <person name="Markowitz V."/>
            <person name="Hugenholtz P."/>
            <person name="Kyrpides N.C."/>
            <person name="Klenk H.P."/>
            <person name="Woyke T."/>
        </authorList>
    </citation>
    <scope>NUCLEOTIDE SEQUENCE [LARGE SCALE GENOMIC DNA]</scope>
    <source>
        <strain evidence="16">ATCC 27775 / DSM 1100 / LMG 10767 / O</strain>
    </source>
</reference>
<feature type="domain" description="Phosphoenolpyruvate carboxykinase C-terminal P-loop" evidence="13">
    <location>
        <begin position="239"/>
        <end position="590"/>
    </location>
</feature>
<comment type="cofactor">
    <cofactor evidence="11">
        <name>Mn(2+)</name>
        <dbReference type="ChEBI" id="CHEBI:29035"/>
    </cofactor>
    <text evidence="11">Binds 1 Mn(2+) ion per subunit.</text>
</comment>
<name>F4KV74_HALH1</name>
<dbReference type="InterPro" id="IPR035078">
    <property type="entry name" value="PEP_carboxykinase_GTP_N"/>
</dbReference>
<evidence type="ECO:0000256" key="3">
    <source>
        <dbReference type="ARBA" id="ARBA00011245"/>
    </source>
</evidence>
<evidence type="ECO:0000256" key="7">
    <source>
        <dbReference type="ARBA" id="ARBA00022793"/>
    </source>
</evidence>
<dbReference type="InterPro" id="IPR035077">
    <property type="entry name" value="PEP_carboxykinase_GTP_C"/>
</dbReference>
<dbReference type="Gene3D" id="3.40.449.10">
    <property type="entry name" value="Phosphoenolpyruvate Carboxykinase, domain 1"/>
    <property type="match status" value="1"/>
</dbReference>
<organism evidence="15 16">
    <name type="scientific">Haliscomenobacter hydrossis (strain ATCC 27775 / DSM 1100 / LMG 10767 / O)</name>
    <dbReference type="NCBI Taxonomy" id="760192"/>
    <lineage>
        <taxon>Bacteria</taxon>
        <taxon>Pseudomonadati</taxon>
        <taxon>Bacteroidota</taxon>
        <taxon>Saprospiria</taxon>
        <taxon>Saprospirales</taxon>
        <taxon>Haliscomenobacteraceae</taxon>
        <taxon>Haliscomenobacter</taxon>
    </lineage>
</organism>
<dbReference type="UniPathway" id="UPA00138"/>
<dbReference type="GO" id="GO:0071333">
    <property type="term" value="P:cellular response to glucose stimulus"/>
    <property type="evidence" value="ECO:0007669"/>
    <property type="project" value="TreeGrafter"/>
</dbReference>
<keyword evidence="8 11" id="KW-0342">GTP-binding</keyword>
<evidence type="ECO:0000259" key="14">
    <source>
        <dbReference type="Pfam" id="PF17297"/>
    </source>
</evidence>
<dbReference type="HOGENOM" id="CLU_028872_1_1_10"/>
<dbReference type="Pfam" id="PF17297">
    <property type="entry name" value="PEPCK_N"/>
    <property type="match status" value="1"/>
</dbReference>
<comment type="catalytic activity">
    <reaction evidence="11">
        <text>oxaloacetate + GTP = phosphoenolpyruvate + GDP + CO2</text>
        <dbReference type="Rhea" id="RHEA:10388"/>
        <dbReference type="ChEBI" id="CHEBI:16452"/>
        <dbReference type="ChEBI" id="CHEBI:16526"/>
        <dbReference type="ChEBI" id="CHEBI:37565"/>
        <dbReference type="ChEBI" id="CHEBI:58189"/>
        <dbReference type="ChEBI" id="CHEBI:58702"/>
        <dbReference type="EC" id="4.1.1.32"/>
    </reaction>
</comment>
<dbReference type="Gene3D" id="2.170.8.10">
    <property type="entry name" value="Phosphoenolpyruvate Carboxykinase, domain 2"/>
    <property type="match status" value="1"/>
</dbReference>
<comment type="subcellular location">
    <subcellularLocation>
        <location evidence="11">Cytoplasm</location>
    </subcellularLocation>
</comment>
<dbReference type="GO" id="GO:0006107">
    <property type="term" value="P:oxaloacetate metabolic process"/>
    <property type="evidence" value="ECO:0007669"/>
    <property type="project" value="TreeGrafter"/>
</dbReference>
<evidence type="ECO:0000256" key="2">
    <source>
        <dbReference type="ARBA" id="ARBA00005796"/>
    </source>
</evidence>
<dbReference type="STRING" id="760192.Halhy_2322"/>
<dbReference type="eggNOG" id="COG1274">
    <property type="taxonomic scope" value="Bacteria"/>
</dbReference>
<feature type="binding site" evidence="11">
    <location>
        <begin position="508"/>
        <end position="511"/>
    </location>
    <ligand>
        <name>GTP</name>
        <dbReference type="ChEBI" id="CHEBI:37565"/>
    </ligand>
</feature>
<keyword evidence="7 11" id="KW-0210">Decarboxylase</keyword>
<keyword evidence="11" id="KW-0963">Cytoplasm</keyword>
<comment type="subunit">
    <text evidence="3 11">Monomer.</text>
</comment>
<dbReference type="SUPFAM" id="SSF53795">
    <property type="entry name" value="PEP carboxykinase-like"/>
    <property type="match status" value="1"/>
</dbReference>
<dbReference type="InterPro" id="IPR008210">
    <property type="entry name" value="PEP_carboxykinase_N"/>
</dbReference>
<dbReference type="PANTHER" id="PTHR11561:SF0">
    <property type="entry name" value="PHOSPHOENOLPYRUVATE CARBOXYKINASE [GTP]-RELATED"/>
    <property type="match status" value="1"/>
</dbReference>
<feature type="binding site" evidence="11">
    <location>
        <begin position="214"/>
        <end position="216"/>
    </location>
    <ligand>
        <name>substrate</name>
    </ligand>
</feature>
<dbReference type="EMBL" id="CP002691">
    <property type="protein sequence ID" value="AEE50200.1"/>
    <property type="molecule type" value="Genomic_DNA"/>
</dbReference>
<dbReference type="SUPFAM" id="SSF68923">
    <property type="entry name" value="PEP carboxykinase N-terminal domain"/>
    <property type="match status" value="1"/>
</dbReference>
<feature type="domain" description="Phosphoenolpyruvate carboxykinase GTP-utilising N-terminal" evidence="14">
    <location>
        <begin position="14"/>
        <end position="235"/>
    </location>
</feature>
<feature type="binding site" evidence="11">
    <location>
        <begin position="266"/>
        <end position="271"/>
    </location>
    <ligand>
        <name>GTP</name>
        <dbReference type="ChEBI" id="CHEBI:37565"/>
    </ligand>
</feature>
<gene>
    <name evidence="11" type="primary">pckG</name>
    <name evidence="15" type="ordered locus">Halhy_2322</name>
</gene>
<evidence type="ECO:0000256" key="10">
    <source>
        <dbReference type="ARBA" id="ARBA00023239"/>
    </source>
</evidence>
<evidence type="ECO:0000313" key="15">
    <source>
        <dbReference type="EMBL" id="AEE50200.1"/>
    </source>
</evidence>
<dbReference type="GO" id="GO:0006094">
    <property type="term" value="P:gluconeogenesis"/>
    <property type="evidence" value="ECO:0007669"/>
    <property type="project" value="UniProtKB-UniRule"/>
</dbReference>
<evidence type="ECO:0000256" key="4">
    <source>
        <dbReference type="ARBA" id="ARBA00022432"/>
    </source>
</evidence>
<keyword evidence="9 11" id="KW-0464">Manganese</keyword>
<sequence length="612" mass="68750">MKNPYTGSFKELKRWLDKMIELCQPEDVHLCDGSEEEYNQMTAKLVEKGTFIPLNPEKWPNSFACFSDPSDVARVEDRTYICSINRSDAGPTNNWVEPKQMKKTLEPLLKGCMAGRTLYIIPFCMGPLGSELSRYGVQVTDSEYVVANMRIMTRMGAPALKLIEAKEDYVKCLHTAGAPLAPGQEDTSWPCNPTVKYIVHYPEERSIVSYGSGYGGNALLGKKCFALRIASSIGRAEHWLAEHMLILGAESPEGEKTYVAAAFPSACGKTNFAMMIPPDAMEGWKITTVGDDIAWIHRGEGGRLYAINPEAGYFGVAPGTNFKTNPNAMVALAKNTIFTNVGVTPDGDIWWEGMSKTPPANLIDWRKQPWDPSSGKPCAHPNSRFTAPSGQNPAIDSEWDNPDGVPIGAFIFGGRRSTTVPLVVQSFNWNFGVYLAATMGSEMTAAAFGEIGKVRRDPYAMLPFLGYHLGDYFNHWLDFGRDLPNAPRIFGVNWFRKDENGDFMWPGFGENTRVLKWIIDRIKGRAAAVESPIGWMPRYQDLDWEGLEDFTQEDFDKIMSIDREAWKKEVINHEELFATAYDKLPKEFLFMRELLLSALWRSPEKWGLAEER</sequence>
<keyword evidence="6 11" id="KW-0547">Nucleotide-binding</keyword>
<evidence type="ECO:0000256" key="5">
    <source>
        <dbReference type="ARBA" id="ARBA00022723"/>
    </source>
</evidence>
<comment type="similarity">
    <text evidence="2 11">Belongs to the phosphoenolpyruvate carboxykinase [GTP] family.</text>
</comment>
<keyword evidence="4 11" id="KW-0312">Gluconeogenesis</keyword>
<feature type="binding site" evidence="11">
    <location>
        <position position="265"/>
    </location>
    <ligand>
        <name>substrate</name>
    </ligand>
</feature>